<dbReference type="Proteomes" id="UP000178435">
    <property type="component" value="Unassembled WGS sequence"/>
</dbReference>
<dbReference type="InterPro" id="IPR051014">
    <property type="entry name" value="Cation_Transport_ATPase_IB"/>
</dbReference>
<dbReference type="SFLD" id="SFLDG00002">
    <property type="entry name" value="C1.7:_P-type_atpase_like"/>
    <property type="match status" value="1"/>
</dbReference>
<dbReference type="NCBIfam" id="TIGR01525">
    <property type="entry name" value="ATPase-IB_hvy"/>
    <property type="match status" value="1"/>
</dbReference>
<keyword evidence="13" id="KW-0186">Copper</keyword>
<keyword evidence="11" id="KW-1278">Translocase</keyword>
<evidence type="ECO:0000256" key="10">
    <source>
        <dbReference type="ARBA" id="ARBA00022840"/>
    </source>
</evidence>
<evidence type="ECO:0000256" key="16">
    <source>
        <dbReference type="RuleBase" id="RU362081"/>
    </source>
</evidence>
<keyword evidence="5" id="KW-0597">Phosphoprotein</keyword>
<feature type="compositionally biased region" description="Basic and acidic residues" evidence="17">
    <location>
        <begin position="857"/>
        <end position="903"/>
    </location>
</feature>
<keyword evidence="3" id="KW-0813">Transport</keyword>
<dbReference type="GO" id="GO:0005507">
    <property type="term" value="F:copper ion binding"/>
    <property type="evidence" value="ECO:0007669"/>
    <property type="project" value="InterPro"/>
</dbReference>
<keyword evidence="10 16" id="KW-0067">ATP-binding</keyword>
<dbReference type="InterPro" id="IPR027256">
    <property type="entry name" value="P-typ_ATPase_IB"/>
</dbReference>
<dbReference type="PROSITE" id="PS00154">
    <property type="entry name" value="ATPASE_E1_E2"/>
    <property type="match status" value="1"/>
</dbReference>
<dbReference type="PROSITE" id="PS01047">
    <property type="entry name" value="HMA_1"/>
    <property type="match status" value="2"/>
</dbReference>
<keyword evidence="4 16" id="KW-1003">Cell membrane</keyword>
<evidence type="ECO:0000256" key="4">
    <source>
        <dbReference type="ARBA" id="ARBA00022475"/>
    </source>
</evidence>
<dbReference type="PANTHER" id="PTHR48085">
    <property type="entry name" value="CADMIUM/ZINC-TRANSPORTING ATPASE HMA2-RELATED"/>
    <property type="match status" value="1"/>
</dbReference>
<dbReference type="PRINTS" id="PR00119">
    <property type="entry name" value="CATATPASE"/>
</dbReference>
<dbReference type="PROSITE" id="PS50846">
    <property type="entry name" value="HMA_2"/>
    <property type="match status" value="2"/>
</dbReference>
<protein>
    <recommendedName>
        <fullName evidence="18">HMA domain-containing protein</fullName>
    </recommendedName>
</protein>
<evidence type="ECO:0000256" key="15">
    <source>
        <dbReference type="ARBA" id="ARBA00023136"/>
    </source>
</evidence>
<dbReference type="GO" id="GO:0005886">
    <property type="term" value="C:plasma membrane"/>
    <property type="evidence" value="ECO:0007669"/>
    <property type="project" value="UniProtKB-SubCell"/>
</dbReference>
<dbReference type="SFLD" id="SFLDS00003">
    <property type="entry name" value="Haloacid_Dehalogenase"/>
    <property type="match status" value="1"/>
</dbReference>
<dbReference type="Gene3D" id="3.30.70.100">
    <property type="match status" value="3"/>
</dbReference>
<feature type="transmembrane region" description="Helical" evidence="16">
    <location>
        <begin position="803"/>
        <end position="823"/>
    </location>
</feature>
<evidence type="ECO:0000313" key="19">
    <source>
        <dbReference type="EMBL" id="OGL46436.1"/>
    </source>
</evidence>
<comment type="subcellular location">
    <subcellularLocation>
        <location evidence="1">Cell membrane</location>
        <topology evidence="1">Multi-pass membrane protein</topology>
    </subcellularLocation>
</comment>
<keyword evidence="14" id="KW-0406">Ion transport</keyword>
<evidence type="ECO:0000256" key="9">
    <source>
        <dbReference type="ARBA" id="ARBA00022741"/>
    </source>
</evidence>
<gene>
    <name evidence="19" type="ORF">A2149_00825</name>
</gene>
<dbReference type="InterPro" id="IPR059000">
    <property type="entry name" value="ATPase_P-type_domA"/>
</dbReference>
<dbReference type="Pfam" id="PF00403">
    <property type="entry name" value="HMA"/>
    <property type="match status" value="2"/>
</dbReference>
<dbReference type="InterPro" id="IPR036412">
    <property type="entry name" value="HAD-like_sf"/>
</dbReference>
<dbReference type="InterPro" id="IPR036163">
    <property type="entry name" value="HMA_dom_sf"/>
</dbReference>
<feature type="domain" description="HMA" evidence="18">
    <location>
        <begin position="79"/>
        <end position="145"/>
    </location>
</feature>
<dbReference type="SFLD" id="SFLDF00027">
    <property type="entry name" value="p-type_atpase"/>
    <property type="match status" value="1"/>
</dbReference>
<evidence type="ECO:0000256" key="7">
    <source>
        <dbReference type="ARBA" id="ARBA00022723"/>
    </source>
</evidence>
<dbReference type="PANTHER" id="PTHR48085:SF5">
    <property type="entry name" value="CADMIUM_ZINC-TRANSPORTING ATPASE HMA4-RELATED"/>
    <property type="match status" value="1"/>
</dbReference>
<dbReference type="NCBIfam" id="TIGR01511">
    <property type="entry name" value="ATPase-IB1_Cu"/>
    <property type="match status" value="1"/>
</dbReference>
<dbReference type="GO" id="GO:0016887">
    <property type="term" value="F:ATP hydrolysis activity"/>
    <property type="evidence" value="ECO:0007669"/>
    <property type="project" value="InterPro"/>
</dbReference>
<dbReference type="NCBIfam" id="TIGR01512">
    <property type="entry name" value="ATPase-IB2_Cd"/>
    <property type="match status" value="1"/>
</dbReference>
<sequence length="903" mass="98431">MELNVKVINIPMILPENNGCTQCVERLRENLLKLRGIAELGIQKNGHEMEIKYDPNFISLEKIEEKAQEIGIHLVKQYKHEFFVLEGLDCPDCASKLETSVSRLKGVTRASVNFAAGKIWIEYEPDLITLSEISANITDLGYGVKDLEEEIGEDRSIFQVSGLDCPDCVAKLERRISKIEGIKEAIINFNLAEMVIRHEKRDSIVDEILRITEQAGYKARLKTVADEILDEPPFLLKKDKRGYLTVISGILILLGYGFSIFSPLLSTISFALAIVAGGFYVARSGFYSLKSLSLDMNFLMSIAAIGAAVIGEWEEGAMVVFLFSLGNVLQSYTMDKSRNSIRQLMDLSPKEASVKNNGTLTRISVSQVKVNDIIIVKPGEKISMDGLVVKGESSVNQAPITGESMPVDKLPGDEVFAGSINERGTLEIKVTRLYKDNTLSKIIHLVEEAQIQKAPSQLFVDKFSRYYTPAVILLAVSITIIPSVFLGAPFIPWFYKALMLLVISCPCALVISTPVTIVSAIGSASKNGVLIKGGAFLEEAGALSVIAFDKTGTLTTGDAEVTDIIPLDHCSEEEILSIGASVEERSEHPVAKAIVKYAKKKKIKIAEPENFISFPGKGAQARINGETFSIGNLRFLKESDIPIDGALEKINGLQLQGKTVLIVSNGTSLLGLIALSDKARDISKKALEEIKEVGVKKIVMLTGDNKNTARAIATELGVDEFEADLLPQDKVRVINGLISRYGKVGMVGDGVNDAPALATASVGIAMGVAGTDIALETADIALMGDDLSKLSYTIKLSRKALKIIKHNIAISLIVKGIFLGLTFAGYANLWMAVIADTGTSLLVTANGMRLMTFGKKRKDDDKESEHEQECGCGQNHDEHEHEEEAEHKQECGCGHDHDNNNRV</sequence>
<dbReference type="FunFam" id="2.70.150.10:FF:000002">
    <property type="entry name" value="Copper-transporting ATPase 1, putative"/>
    <property type="match status" value="1"/>
</dbReference>
<comment type="similarity">
    <text evidence="2 16">Belongs to the cation transport ATPase (P-type) (TC 3.A.3) family. Type IB subfamily.</text>
</comment>
<feature type="transmembrane region" description="Helical" evidence="16">
    <location>
        <begin position="242"/>
        <end position="258"/>
    </location>
</feature>
<dbReference type="Pfam" id="PF00122">
    <property type="entry name" value="E1-E2_ATPase"/>
    <property type="match status" value="1"/>
</dbReference>
<dbReference type="GO" id="GO:0019829">
    <property type="term" value="F:ATPase-coupled monoatomic cation transmembrane transporter activity"/>
    <property type="evidence" value="ECO:0007669"/>
    <property type="project" value="InterPro"/>
</dbReference>
<dbReference type="PRINTS" id="PR00941">
    <property type="entry name" value="CDATPASE"/>
</dbReference>
<evidence type="ECO:0000256" key="2">
    <source>
        <dbReference type="ARBA" id="ARBA00006024"/>
    </source>
</evidence>
<proteinExistence type="inferred from homology"/>
<dbReference type="InterPro" id="IPR017969">
    <property type="entry name" value="Heavy-metal-associated_CS"/>
</dbReference>
<dbReference type="InterPro" id="IPR044492">
    <property type="entry name" value="P_typ_ATPase_HD_dom"/>
</dbReference>
<dbReference type="Pfam" id="PF00702">
    <property type="entry name" value="Hydrolase"/>
    <property type="match status" value="1"/>
</dbReference>
<feature type="transmembrane region" description="Helical" evidence="16">
    <location>
        <begin position="466"/>
        <end position="491"/>
    </location>
</feature>
<keyword evidence="12 16" id="KW-1133">Transmembrane helix</keyword>
<dbReference type="SUPFAM" id="SSF55008">
    <property type="entry name" value="HMA, heavy metal-associated domain"/>
    <property type="match status" value="3"/>
</dbReference>
<reference evidence="19 20" key="1">
    <citation type="journal article" date="2016" name="Nat. Commun.">
        <title>Thousands of microbial genomes shed light on interconnected biogeochemical processes in an aquifer system.</title>
        <authorList>
            <person name="Anantharaman K."/>
            <person name="Brown C.T."/>
            <person name="Hug L.A."/>
            <person name="Sharon I."/>
            <person name="Castelle C.J."/>
            <person name="Probst A.J."/>
            <person name="Thomas B.C."/>
            <person name="Singh A."/>
            <person name="Wilkins M.J."/>
            <person name="Karaoz U."/>
            <person name="Brodie E.L."/>
            <person name="Williams K.H."/>
            <person name="Hubbard S.S."/>
            <person name="Banfield J.F."/>
        </authorList>
    </citation>
    <scope>NUCLEOTIDE SEQUENCE [LARGE SCALE GENOMIC DNA]</scope>
</reference>
<dbReference type="GO" id="GO:0015086">
    <property type="term" value="F:cadmium ion transmembrane transporter activity"/>
    <property type="evidence" value="ECO:0007669"/>
    <property type="project" value="TreeGrafter"/>
</dbReference>
<evidence type="ECO:0000259" key="18">
    <source>
        <dbReference type="PROSITE" id="PS50846"/>
    </source>
</evidence>
<dbReference type="InterPro" id="IPR006121">
    <property type="entry name" value="HMA_dom"/>
</dbReference>
<dbReference type="InterPro" id="IPR018303">
    <property type="entry name" value="ATPase_P-typ_P_site"/>
</dbReference>
<feature type="region of interest" description="Disordered" evidence="17">
    <location>
        <begin position="856"/>
        <end position="903"/>
    </location>
</feature>
<evidence type="ECO:0000256" key="1">
    <source>
        <dbReference type="ARBA" id="ARBA00004651"/>
    </source>
</evidence>
<dbReference type="SUPFAM" id="SSF81653">
    <property type="entry name" value="Calcium ATPase, transduction domain A"/>
    <property type="match status" value="1"/>
</dbReference>
<evidence type="ECO:0000256" key="8">
    <source>
        <dbReference type="ARBA" id="ARBA00022737"/>
    </source>
</evidence>
<dbReference type="GO" id="GO:0005524">
    <property type="term" value="F:ATP binding"/>
    <property type="evidence" value="ECO:0007669"/>
    <property type="project" value="UniProtKB-UniRule"/>
</dbReference>
<comment type="caution">
    <text evidence="19">The sequence shown here is derived from an EMBL/GenBank/DDBJ whole genome shotgun (WGS) entry which is preliminary data.</text>
</comment>
<dbReference type="AlphaFoldDB" id="A0A1F7RXY5"/>
<evidence type="ECO:0000256" key="14">
    <source>
        <dbReference type="ARBA" id="ARBA00023065"/>
    </source>
</evidence>
<dbReference type="NCBIfam" id="TIGR00003">
    <property type="entry name" value="copper ion binding protein"/>
    <property type="match status" value="1"/>
</dbReference>
<dbReference type="InterPro" id="IPR023214">
    <property type="entry name" value="HAD_sf"/>
</dbReference>
<dbReference type="InterPro" id="IPR006122">
    <property type="entry name" value="HMA_Cu_ion-bd"/>
</dbReference>
<keyword evidence="7 16" id="KW-0479">Metal-binding</keyword>
<feature type="domain" description="HMA" evidence="18">
    <location>
        <begin position="154"/>
        <end position="220"/>
    </location>
</feature>
<feature type="transmembrane region" description="Helical" evidence="16">
    <location>
        <begin position="264"/>
        <end position="282"/>
    </location>
</feature>
<evidence type="ECO:0000256" key="12">
    <source>
        <dbReference type="ARBA" id="ARBA00022989"/>
    </source>
</evidence>
<evidence type="ECO:0000256" key="5">
    <source>
        <dbReference type="ARBA" id="ARBA00022553"/>
    </source>
</evidence>
<dbReference type="InterPro" id="IPR023298">
    <property type="entry name" value="ATPase_P-typ_TM_dom_sf"/>
</dbReference>
<keyword evidence="8" id="KW-0677">Repeat</keyword>
<keyword evidence="6 16" id="KW-0812">Transmembrane</keyword>
<dbReference type="SUPFAM" id="SSF81665">
    <property type="entry name" value="Calcium ATPase, transmembrane domain M"/>
    <property type="match status" value="1"/>
</dbReference>
<name>A0A1F7RXY5_9BACT</name>
<dbReference type="CDD" id="cd00371">
    <property type="entry name" value="HMA"/>
    <property type="match status" value="2"/>
</dbReference>
<dbReference type="SUPFAM" id="SSF56784">
    <property type="entry name" value="HAD-like"/>
    <property type="match status" value="1"/>
</dbReference>
<dbReference type="NCBIfam" id="TIGR01494">
    <property type="entry name" value="ATPase_P-type"/>
    <property type="match status" value="1"/>
</dbReference>
<evidence type="ECO:0000256" key="13">
    <source>
        <dbReference type="ARBA" id="ARBA00023008"/>
    </source>
</evidence>
<organism evidence="19 20">
    <name type="scientific">Candidatus Schekmanbacteria bacterium RBG_16_38_11</name>
    <dbReference type="NCBI Taxonomy" id="1817880"/>
    <lineage>
        <taxon>Bacteria</taxon>
        <taxon>Candidatus Schekmaniibacteriota</taxon>
    </lineage>
</organism>
<evidence type="ECO:0000256" key="6">
    <source>
        <dbReference type="ARBA" id="ARBA00022692"/>
    </source>
</evidence>
<keyword evidence="9 16" id="KW-0547">Nucleotide-binding</keyword>
<dbReference type="Gene3D" id="3.40.50.1000">
    <property type="entry name" value="HAD superfamily/HAD-like"/>
    <property type="match status" value="1"/>
</dbReference>
<dbReference type="Gene3D" id="3.40.1110.10">
    <property type="entry name" value="Calcium-transporting ATPase, cytoplasmic domain N"/>
    <property type="match status" value="1"/>
</dbReference>
<evidence type="ECO:0000256" key="11">
    <source>
        <dbReference type="ARBA" id="ARBA00022967"/>
    </source>
</evidence>
<dbReference type="InterPro" id="IPR001757">
    <property type="entry name" value="P_typ_ATPase"/>
</dbReference>
<evidence type="ECO:0000256" key="3">
    <source>
        <dbReference type="ARBA" id="ARBA00022448"/>
    </source>
</evidence>
<keyword evidence="15 16" id="KW-0472">Membrane</keyword>
<evidence type="ECO:0000313" key="20">
    <source>
        <dbReference type="Proteomes" id="UP000178435"/>
    </source>
</evidence>
<dbReference type="InterPro" id="IPR023299">
    <property type="entry name" value="ATPase_P-typ_cyto_dom_N"/>
</dbReference>
<feature type="transmembrane region" description="Helical" evidence="16">
    <location>
        <begin position="497"/>
        <end position="522"/>
    </location>
</feature>
<dbReference type="Gene3D" id="2.70.150.10">
    <property type="entry name" value="Calcium-transporting ATPase, cytoplasmic transduction domain A"/>
    <property type="match status" value="1"/>
</dbReference>
<accession>A0A1F7RXY5</accession>
<dbReference type="InterPro" id="IPR008250">
    <property type="entry name" value="ATPase_P-typ_transduc_dom_A_sf"/>
</dbReference>
<evidence type="ECO:0000256" key="17">
    <source>
        <dbReference type="SAM" id="MobiDB-lite"/>
    </source>
</evidence>
<dbReference type="EMBL" id="MGDF01000047">
    <property type="protein sequence ID" value="OGL46436.1"/>
    <property type="molecule type" value="Genomic_DNA"/>
</dbReference>